<evidence type="ECO:0000256" key="6">
    <source>
        <dbReference type="ARBA" id="ARBA00022679"/>
    </source>
</evidence>
<dbReference type="PANTHER" id="PTHR30027:SF3">
    <property type="entry name" value="16S RRNA (URACIL(1498)-N(3))-METHYLTRANSFERASE"/>
    <property type="match status" value="1"/>
</dbReference>
<evidence type="ECO:0000256" key="1">
    <source>
        <dbReference type="ARBA" id="ARBA00004496"/>
    </source>
</evidence>
<dbReference type="PIRSF" id="PIRSF015601">
    <property type="entry name" value="MTase_slr0722"/>
    <property type="match status" value="1"/>
</dbReference>
<dbReference type="OrthoDB" id="9815641at2"/>
<keyword evidence="4 10" id="KW-0698">rRNA processing</keyword>
<evidence type="ECO:0000313" key="13">
    <source>
        <dbReference type="EMBL" id="TKX30796.1"/>
    </source>
</evidence>
<evidence type="ECO:0000313" key="14">
    <source>
        <dbReference type="Proteomes" id="UP000308838"/>
    </source>
</evidence>
<dbReference type="InterPro" id="IPR046887">
    <property type="entry name" value="RsmE_PUA-like"/>
</dbReference>
<evidence type="ECO:0000256" key="7">
    <source>
        <dbReference type="ARBA" id="ARBA00022691"/>
    </source>
</evidence>
<name>A0A4U7BPE8_9BACT</name>
<comment type="caution">
    <text evidence="13">The sequence shown here is derived from an EMBL/GenBank/DDBJ whole genome shotgun (WGS) entry which is preliminary data.</text>
</comment>
<dbReference type="InterPro" id="IPR006700">
    <property type="entry name" value="RsmE"/>
</dbReference>
<evidence type="ECO:0000256" key="3">
    <source>
        <dbReference type="ARBA" id="ARBA00022490"/>
    </source>
</evidence>
<dbReference type="PANTHER" id="PTHR30027">
    <property type="entry name" value="RIBOSOMAL RNA SMALL SUBUNIT METHYLTRANSFERASE E"/>
    <property type="match status" value="1"/>
</dbReference>
<comment type="subcellular location">
    <subcellularLocation>
        <location evidence="1 10">Cytoplasm</location>
    </subcellularLocation>
</comment>
<comment type="function">
    <text evidence="8 10">Specifically methylates the N3 position of the uracil ring of uridine 1498 (m3U1498) in 16S rRNA. Acts on the fully assembled 30S ribosomal subunit.</text>
</comment>
<dbReference type="AlphaFoldDB" id="A0A4U7BPE8"/>
<feature type="domain" description="Ribosomal RNA small subunit methyltransferase E methyltransferase" evidence="11">
    <location>
        <begin position="73"/>
        <end position="216"/>
    </location>
</feature>
<keyword evidence="6 10" id="KW-0808">Transferase</keyword>
<dbReference type="EC" id="2.1.1.193" evidence="10"/>
<dbReference type="NCBIfam" id="NF008695">
    <property type="entry name" value="PRK11713.3-3"/>
    <property type="match status" value="1"/>
</dbReference>
<keyword evidence="5 10" id="KW-0489">Methyltransferase</keyword>
<feature type="domain" description="Ribosomal RNA small subunit methyltransferase E PUA-like" evidence="12">
    <location>
        <begin position="16"/>
        <end position="62"/>
    </location>
</feature>
<sequence length="218" mass="25354">MQFLYHQKAGEDFLKLKGEEFSHLKARRVKENEILILRNLEDEFAYTYQISNLERHSCELHFLSKENKTTCKNTTLNLALAVIDVKILEKTLPFLNELGVKTLHLVFTEFSQRNFKIDLKRLEKIIIASCEQCGRESKMKMQIYNNIRNFYEKFPEAVLVDFEGESKEFDPSKIYFIGPEGGFSQSEKKMFKEKIGLKVSNILKSQSAIIAIASKILL</sequence>
<evidence type="ECO:0000259" key="11">
    <source>
        <dbReference type="Pfam" id="PF04452"/>
    </source>
</evidence>
<dbReference type="Pfam" id="PF04452">
    <property type="entry name" value="Methyltrans_RNA"/>
    <property type="match status" value="1"/>
</dbReference>
<evidence type="ECO:0000256" key="5">
    <source>
        <dbReference type="ARBA" id="ARBA00022603"/>
    </source>
</evidence>
<dbReference type="CDD" id="cd18084">
    <property type="entry name" value="RsmE-like"/>
    <property type="match status" value="1"/>
</dbReference>
<dbReference type="NCBIfam" id="TIGR00046">
    <property type="entry name" value="RsmE family RNA methyltransferase"/>
    <property type="match status" value="1"/>
</dbReference>
<dbReference type="InterPro" id="IPR046886">
    <property type="entry name" value="RsmE_MTase_dom"/>
</dbReference>
<evidence type="ECO:0000256" key="8">
    <source>
        <dbReference type="ARBA" id="ARBA00025699"/>
    </source>
</evidence>
<reference evidence="13 14" key="1">
    <citation type="submission" date="2018-05" db="EMBL/GenBank/DDBJ databases">
        <title>Novel Campyloabacter and Helicobacter Species and Strains.</title>
        <authorList>
            <person name="Mannion A.J."/>
            <person name="Shen Z."/>
            <person name="Fox J.G."/>
        </authorList>
    </citation>
    <scope>NUCLEOTIDE SEQUENCE [LARGE SCALE GENOMIC DNA]</scope>
    <source>
        <strain evidence="14">MIT17-664</strain>
    </source>
</reference>
<evidence type="ECO:0000256" key="9">
    <source>
        <dbReference type="ARBA" id="ARBA00047944"/>
    </source>
</evidence>
<organism evidence="13 14">
    <name type="scientific">Campylobacter estrildidarum</name>
    <dbReference type="NCBI Taxonomy" id="2510189"/>
    <lineage>
        <taxon>Bacteria</taxon>
        <taxon>Pseudomonadati</taxon>
        <taxon>Campylobacterota</taxon>
        <taxon>Epsilonproteobacteria</taxon>
        <taxon>Campylobacterales</taxon>
        <taxon>Campylobacteraceae</taxon>
        <taxon>Campylobacter</taxon>
    </lineage>
</organism>
<evidence type="ECO:0000259" key="12">
    <source>
        <dbReference type="Pfam" id="PF20260"/>
    </source>
</evidence>
<evidence type="ECO:0000256" key="10">
    <source>
        <dbReference type="PIRNR" id="PIRNR015601"/>
    </source>
</evidence>
<proteinExistence type="inferred from homology"/>
<evidence type="ECO:0000256" key="2">
    <source>
        <dbReference type="ARBA" id="ARBA00005528"/>
    </source>
</evidence>
<dbReference type="InterPro" id="IPR029026">
    <property type="entry name" value="tRNA_m1G_MTases_N"/>
</dbReference>
<dbReference type="Gene3D" id="3.40.1280.10">
    <property type="match status" value="1"/>
</dbReference>
<keyword evidence="14" id="KW-1185">Reference proteome</keyword>
<dbReference type="SUPFAM" id="SSF75217">
    <property type="entry name" value="alpha/beta knot"/>
    <property type="match status" value="1"/>
</dbReference>
<comment type="similarity">
    <text evidence="2 10">Belongs to the RNA methyltransferase RsmE family.</text>
</comment>
<dbReference type="Pfam" id="PF20260">
    <property type="entry name" value="PUA_4"/>
    <property type="match status" value="1"/>
</dbReference>
<dbReference type="GO" id="GO:0070475">
    <property type="term" value="P:rRNA base methylation"/>
    <property type="evidence" value="ECO:0007669"/>
    <property type="project" value="TreeGrafter"/>
</dbReference>
<dbReference type="InterPro" id="IPR029028">
    <property type="entry name" value="Alpha/beta_knot_MTases"/>
</dbReference>
<protein>
    <recommendedName>
        <fullName evidence="10">Ribosomal RNA small subunit methyltransferase E</fullName>
        <ecNumber evidence="10">2.1.1.193</ecNumber>
    </recommendedName>
</protein>
<dbReference type="Proteomes" id="UP000308838">
    <property type="component" value="Unassembled WGS sequence"/>
</dbReference>
<dbReference type="GO" id="GO:0070042">
    <property type="term" value="F:rRNA (uridine-N3-)-methyltransferase activity"/>
    <property type="evidence" value="ECO:0007669"/>
    <property type="project" value="TreeGrafter"/>
</dbReference>
<evidence type="ECO:0000256" key="4">
    <source>
        <dbReference type="ARBA" id="ARBA00022552"/>
    </source>
</evidence>
<keyword evidence="7 10" id="KW-0949">S-adenosyl-L-methionine</keyword>
<dbReference type="EMBL" id="NXLZ01000007">
    <property type="protein sequence ID" value="TKX30796.1"/>
    <property type="molecule type" value="Genomic_DNA"/>
</dbReference>
<dbReference type="GO" id="GO:0005737">
    <property type="term" value="C:cytoplasm"/>
    <property type="evidence" value="ECO:0007669"/>
    <property type="project" value="UniProtKB-SubCell"/>
</dbReference>
<dbReference type="RefSeq" id="WP_137620679.1">
    <property type="nucleotide sequence ID" value="NZ_NXLZ01000007.1"/>
</dbReference>
<comment type="catalytic activity">
    <reaction evidence="9 10">
        <text>uridine(1498) in 16S rRNA + S-adenosyl-L-methionine = N(3)-methyluridine(1498) in 16S rRNA + S-adenosyl-L-homocysteine + H(+)</text>
        <dbReference type="Rhea" id="RHEA:42920"/>
        <dbReference type="Rhea" id="RHEA-COMP:10283"/>
        <dbReference type="Rhea" id="RHEA-COMP:10284"/>
        <dbReference type="ChEBI" id="CHEBI:15378"/>
        <dbReference type="ChEBI" id="CHEBI:57856"/>
        <dbReference type="ChEBI" id="CHEBI:59789"/>
        <dbReference type="ChEBI" id="CHEBI:65315"/>
        <dbReference type="ChEBI" id="CHEBI:74502"/>
        <dbReference type="EC" id="2.1.1.193"/>
    </reaction>
</comment>
<gene>
    <name evidence="13" type="ORF">CQA69_04875</name>
</gene>
<accession>A0A4U7BPE8</accession>
<keyword evidence="3 10" id="KW-0963">Cytoplasm</keyword>